<dbReference type="PANTHER" id="PTHR21049">
    <property type="entry name" value="RIBOPHORIN I"/>
    <property type="match status" value="1"/>
</dbReference>
<comment type="function">
    <text evidence="1 14">Subunit of the oligosaccharyl transferase (OST) complex that catalyzes the initial transfer of a defined glycan (Glc(3)Man(9)GlcNAc(2) in eukaryotes) from the lipid carrier dolichol-pyrophosphate to an asparagine residue within an Asn-X-Ser/Thr consensus motif in nascent polypeptide chains, the first step in protein N-glycosylation. N-glycosylation occurs cotranslationally and the complex associates with the Sec61 complex at the channel-forming translocon complex that mediates protein translocation across the endoplasmic reticulum (ER). All subunits are required for a maximal enzyme activity.</text>
</comment>
<evidence type="ECO:0000256" key="6">
    <source>
        <dbReference type="ARBA" id="ARBA00022692"/>
    </source>
</evidence>
<proteinExistence type="inferred from homology"/>
<comment type="pathway">
    <text evidence="3 14">Protein modification; protein glycosylation.</text>
</comment>
<dbReference type="EMBL" id="SDEE01000008">
    <property type="protein sequence ID" value="RXW25163.1"/>
    <property type="molecule type" value="Genomic_DNA"/>
</dbReference>
<dbReference type="GO" id="GO:0006412">
    <property type="term" value="P:translation"/>
    <property type="evidence" value="ECO:0007669"/>
    <property type="project" value="InterPro"/>
</dbReference>
<dbReference type="InterPro" id="IPR001063">
    <property type="entry name" value="Ribosomal_uL22"/>
</dbReference>
<evidence type="ECO:0000256" key="4">
    <source>
        <dbReference type="ARBA" id="ARBA00008905"/>
    </source>
</evidence>
<dbReference type="InterPro" id="IPR036394">
    <property type="entry name" value="Ribosomal_uL22_sf"/>
</dbReference>
<dbReference type="SUPFAM" id="SSF54843">
    <property type="entry name" value="Ribosomal protein L22"/>
    <property type="match status" value="1"/>
</dbReference>
<dbReference type="GO" id="GO:1990904">
    <property type="term" value="C:ribonucleoprotein complex"/>
    <property type="evidence" value="ECO:0007669"/>
    <property type="project" value="UniProtKB-KW"/>
</dbReference>
<dbReference type="GO" id="GO:0008250">
    <property type="term" value="C:oligosaccharyltransferase complex"/>
    <property type="evidence" value="ECO:0007669"/>
    <property type="project" value="UniProtKB-UniRule"/>
</dbReference>
<evidence type="ECO:0000256" key="13">
    <source>
        <dbReference type="RuleBase" id="RU004005"/>
    </source>
</evidence>
<evidence type="ECO:0000256" key="7">
    <source>
        <dbReference type="ARBA" id="ARBA00022729"/>
    </source>
</evidence>
<sequence>MQSCLRNGTQLGRRRAVLATTAIPSSSRSITINPLGWVREKLAPGMAEKQSSKEVESAKQLARQEGTGSVFESLPQAVVQKTKEAKVAKEKPTSHKYSTANFKISHRKLNMLANQITGKPIDYAILQMQFSEKRASSRIMNMLATAKDHAIRYKKLDPSRLASFENTAIVRTVELGGSVVHVTTTYAVRALENNAKVYTVALSKHDRELTSHVEVRLKGQDKALQFKESADRDYSLFDVTLPKTLSANKTLNIVFENIQTHATKPWPEIAEQGGDQALKYTTDLFVLSPYSTLVQRTKVRSLSPRIISYTEPKGVEVFTGDAAATKSGANVVYGPYKDVPVTTSDFIGQYQQPVTVHYHHDQPVLEVRKLRRAVEVSHWGANINTQDDITLHNAGPKLKGHFSRLEHQMQAYMKQSAPHVLPALTLGLPPGIRDVYYYDTIGNVSTSKLRVAPLPPKGAQRSQFSILELRPRYPLLGGWNYSFTLGWDAPLESAVSYDKKTGIYTLAVPIMTPIPGAVVNEEELQIILPEGATDVNFVTPFPGLSAVQDTHVTFLDTVGRPSITLQYKDLTIKHAQDIYVTYKVSTLAHIKKALAVATALFLLFALGGIARRVDLSISPKKKVQ</sequence>
<evidence type="ECO:0000256" key="8">
    <source>
        <dbReference type="ARBA" id="ARBA00022824"/>
    </source>
</evidence>
<gene>
    <name evidence="15" type="ORF">EST38_g711</name>
</gene>
<dbReference type="GO" id="GO:0018279">
    <property type="term" value="P:protein N-linked glycosylation via asparagine"/>
    <property type="evidence" value="ECO:0007669"/>
    <property type="project" value="TreeGrafter"/>
</dbReference>
<keyword evidence="7" id="KW-0732">Signal</keyword>
<dbReference type="Gene3D" id="3.90.470.10">
    <property type="entry name" value="Ribosomal protein L22/L17"/>
    <property type="match status" value="1"/>
</dbReference>
<keyword evidence="16" id="KW-1185">Reference proteome</keyword>
<keyword evidence="9 13" id="KW-0689">Ribosomal protein</keyword>
<evidence type="ECO:0000256" key="2">
    <source>
        <dbReference type="ARBA" id="ARBA00004115"/>
    </source>
</evidence>
<dbReference type="GO" id="GO:0003735">
    <property type="term" value="F:structural constituent of ribosome"/>
    <property type="evidence" value="ECO:0007669"/>
    <property type="project" value="InterPro"/>
</dbReference>
<dbReference type="AlphaFoldDB" id="A0A4Q2DY01"/>
<dbReference type="PANTHER" id="PTHR21049:SF0">
    <property type="entry name" value="DOLICHYL-DIPHOSPHOOLIGOSACCHARIDE--PROTEIN GLYCOSYLTRANSFERASE SUBUNIT 1"/>
    <property type="match status" value="1"/>
</dbReference>
<name>A0A4Q2DY01_9AGAR</name>
<dbReference type="UniPathway" id="UPA00378"/>
<dbReference type="Proteomes" id="UP000290288">
    <property type="component" value="Unassembled WGS sequence"/>
</dbReference>
<protein>
    <recommendedName>
        <fullName evidence="14">Dolichyl-diphosphooligosaccharide--protein glycosyltransferase subunit 1</fullName>
    </recommendedName>
</protein>
<keyword evidence="6 14" id="KW-0812">Transmembrane</keyword>
<evidence type="ECO:0000256" key="3">
    <source>
        <dbReference type="ARBA" id="ARBA00004922"/>
    </source>
</evidence>
<evidence type="ECO:0000256" key="5">
    <source>
        <dbReference type="ARBA" id="ARBA00009451"/>
    </source>
</evidence>
<comment type="subcellular location">
    <subcellularLocation>
        <location evidence="2 14">Endoplasmic reticulum membrane</location>
        <topology evidence="2 14">Single-pass type I membrane protein</topology>
    </subcellularLocation>
</comment>
<dbReference type="GO" id="GO:0005840">
    <property type="term" value="C:ribosome"/>
    <property type="evidence" value="ECO:0007669"/>
    <property type="project" value="UniProtKB-KW"/>
</dbReference>
<keyword evidence="10 14" id="KW-1133">Transmembrane helix</keyword>
<evidence type="ECO:0000256" key="11">
    <source>
        <dbReference type="ARBA" id="ARBA00023136"/>
    </source>
</evidence>
<dbReference type="STRING" id="2316362.A0A4Q2DY01"/>
<dbReference type="InterPro" id="IPR007676">
    <property type="entry name" value="Ribophorin_I"/>
</dbReference>
<feature type="transmembrane region" description="Helical" evidence="14">
    <location>
        <begin position="593"/>
        <end position="613"/>
    </location>
</feature>
<comment type="subunit">
    <text evidence="14">Component of the oligosaccharyltransferase (OST) complex.</text>
</comment>
<organism evidence="15 16">
    <name type="scientific">Candolleomyces aberdarensis</name>
    <dbReference type="NCBI Taxonomy" id="2316362"/>
    <lineage>
        <taxon>Eukaryota</taxon>
        <taxon>Fungi</taxon>
        <taxon>Dikarya</taxon>
        <taxon>Basidiomycota</taxon>
        <taxon>Agaricomycotina</taxon>
        <taxon>Agaricomycetes</taxon>
        <taxon>Agaricomycetidae</taxon>
        <taxon>Agaricales</taxon>
        <taxon>Agaricineae</taxon>
        <taxon>Psathyrellaceae</taxon>
        <taxon>Candolleomyces</taxon>
    </lineage>
</organism>
<comment type="caution">
    <text evidence="15">The sequence shown here is derived from an EMBL/GenBank/DDBJ whole genome shotgun (WGS) entry which is preliminary data.</text>
</comment>
<accession>A0A4Q2DY01</accession>
<comment type="similarity">
    <text evidence="4 14">Belongs to the OST1 family.</text>
</comment>
<dbReference type="OrthoDB" id="310030at2759"/>
<keyword evidence="11 14" id="KW-0472">Membrane</keyword>
<keyword evidence="8 14" id="KW-0256">Endoplasmic reticulum</keyword>
<evidence type="ECO:0000256" key="1">
    <source>
        <dbReference type="ARBA" id="ARBA00002791"/>
    </source>
</evidence>
<evidence type="ECO:0000313" key="16">
    <source>
        <dbReference type="Proteomes" id="UP000290288"/>
    </source>
</evidence>
<comment type="similarity">
    <text evidence="5 13">Belongs to the universal ribosomal protein uL22 family.</text>
</comment>
<evidence type="ECO:0000256" key="12">
    <source>
        <dbReference type="ARBA" id="ARBA00023274"/>
    </source>
</evidence>
<evidence type="ECO:0000256" key="9">
    <source>
        <dbReference type="ARBA" id="ARBA00022980"/>
    </source>
</evidence>
<evidence type="ECO:0000256" key="10">
    <source>
        <dbReference type="ARBA" id="ARBA00022989"/>
    </source>
</evidence>
<keyword evidence="12 13" id="KW-0687">Ribonucleoprotein</keyword>
<dbReference type="Pfam" id="PF04597">
    <property type="entry name" value="Ribophorin_I"/>
    <property type="match status" value="1"/>
</dbReference>
<evidence type="ECO:0000313" key="15">
    <source>
        <dbReference type="EMBL" id="RXW25163.1"/>
    </source>
</evidence>
<reference evidence="15 16" key="1">
    <citation type="submission" date="2019-01" db="EMBL/GenBank/DDBJ databases">
        <title>Draft genome sequence of Psathyrella aberdarensis IHI B618.</title>
        <authorList>
            <person name="Buettner E."/>
            <person name="Kellner H."/>
        </authorList>
    </citation>
    <scope>NUCLEOTIDE SEQUENCE [LARGE SCALE GENOMIC DNA]</scope>
    <source>
        <strain evidence="15 16">IHI B618</strain>
    </source>
</reference>
<dbReference type="Pfam" id="PF00237">
    <property type="entry name" value="Ribosomal_L22"/>
    <property type="match status" value="1"/>
</dbReference>
<evidence type="ECO:0000256" key="14">
    <source>
        <dbReference type="RuleBase" id="RU361143"/>
    </source>
</evidence>